<dbReference type="STRING" id="1293054.HSACCH_02416"/>
<dbReference type="AlphaFoldDB" id="M5E303"/>
<dbReference type="Pfam" id="PF07729">
    <property type="entry name" value="FCD"/>
    <property type="match status" value="1"/>
</dbReference>
<dbReference type="SMART" id="SM00345">
    <property type="entry name" value="HTH_GNTR"/>
    <property type="match status" value="1"/>
</dbReference>
<dbReference type="PANTHER" id="PTHR43537">
    <property type="entry name" value="TRANSCRIPTIONAL REGULATOR, GNTR FAMILY"/>
    <property type="match status" value="1"/>
</dbReference>
<dbReference type="SUPFAM" id="SSF46785">
    <property type="entry name" value="Winged helix' DNA-binding domain"/>
    <property type="match status" value="1"/>
</dbReference>
<evidence type="ECO:0000259" key="4">
    <source>
        <dbReference type="PROSITE" id="PS50949"/>
    </source>
</evidence>
<dbReference type="SUPFAM" id="SSF48008">
    <property type="entry name" value="GntR ligand-binding domain-like"/>
    <property type="match status" value="1"/>
</dbReference>
<keyword evidence="3" id="KW-0804">Transcription</keyword>
<evidence type="ECO:0000256" key="2">
    <source>
        <dbReference type="ARBA" id="ARBA00023125"/>
    </source>
</evidence>
<keyword evidence="1" id="KW-0805">Transcription regulation</keyword>
<dbReference type="Pfam" id="PF00392">
    <property type="entry name" value="GntR"/>
    <property type="match status" value="1"/>
</dbReference>
<dbReference type="InterPro" id="IPR036390">
    <property type="entry name" value="WH_DNA-bd_sf"/>
</dbReference>
<dbReference type="Proteomes" id="UP000012063">
    <property type="component" value="Unassembled WGS sequence"/>
</dbReference>
<dbReference type="Gene3D" id="1.20.120.530">
    <property type="entry name" value="GntR ligand-binding domain-like"/>
    <property type="match status" value="1"/>
</dbReference>
<dbReference type="PANTHER" id="PTHR43537:SF45">
    <property type="entry name" value="GNTR FAMILY REGULATORY PROTEIN"/>
    <property type="match status" value="1"/>
</dbReference>
<evidence type="ECO:0000313" key="5">
    <source>
        <dbReference type="EMBL" id="CCU80913.1"/>
    </source>
</evidence>
<dbReference type="InterPro" id="IPR008920">
    <property type="entry name" value="TF_FadR/GntR_C"/>
</dbReference>
<dbReference type="RefSeq" id="WP_005490215.1">
    <property type="nucleotide sequence ID" value="NZ_CAUI01000023.1"/>
</dbReference>
<name>M5E303_9FIRM</name>
<protein>
    <submittedName>
        <fullName evidence="5">Regulatory protein GntR, HTH</fullName>
    </submittedName>
</protein>
<dbReference type="GO" id="GO:0003700">
    <property type="term" value="F:DNA-binding transcription factor activity"/>
    <property type="evidence" value="ECO:0007669"/>
    <property type="project" value="InterPro"/>
</dbReference>
<dbReference type="EMBL" id="CAUI01000023">
    <property type="protein sequence ID" value="CCU80913.1"/>
    <property type="molecule type" value="Genomic_DNA"/>
</dbReference>
<organism evidence="5 6">
    <name type="scientific">Halanaerobium saccharolyticum subsp. saccharolyticum DSM 6643</name>
    <dbReference type="NCBI Taxonomy" id="1293054"/>
    <lineage>
        <taxon>Bacteria</taxon>
        <taxon>Bacillati</taxon>
        <taxon>Bacillota</taxon>
        <taxon>Clostridia</taxon>
        <taxon>Halanaerobiales</taxon>
        <taxon>Halanaerobiaceae</taxon>
        <taxon>Halanaerobium</taxon>
    </lineage>
</organism>
<keyword evidence="6" id="KW-1185">Reference proteome</keyword>
<proteinExistence type="predicted"/>
<reference evidence="6" key="1">
    <citation type="journal article" date="2013" name="Genome Announc.">
        <title>Genome Sequence of Halanaerobium saccharolyticum subsp. saccharolyticum Strain DSM 6643T, a Halophilic Hydrogen-Producing Bacterium.</title>
        <authorList>
            <person name="Kivisto A."/>
            <person name="Larjo A."/>
            <person name="Ciranna A."/>
            <person name="Santala V."/>
            <person name="Roos C."/>
            <person name="Karp M."/>
        </authorList>
    </citation>
    <scope>NUCLEOTIDE SEQUENCE [LARGE SCALE GENOMIC DNA]</scope>
    <source>
        <strain evidence="6">DSM 6643</strain>
    </source>
</reference>
<feature type="domain" description="HTH gntR-type" evidence="4">
    <location>
        <begin position="13"/>
        <end position="80"/>
    </location>
</feature>
<dbReference type="eggNOG" id="COG1802">
    <property type="taxonomic scope" value="Bacteria"/>
</dbReference>
<accession>M5E303</accession>
<evidence type="ECO:0000313" key="6">
    <source>
        <dbReference type="Proteomes" id="UP000012063"/>
    </source>
</evidence>
<evidence type="ECO:0000256" key="1">
    <source>
        <dbReference type="ARBA" id="ARBA00023015"/>
    </source>
</evidence>
<dbReference type="Gene3D" id="1.10.10.10">
    <property type="entry name" value="Winged helix-like DNA-binding domain superfamily/Winged helix DNA-binding domain"/>
    <property type="match status" value="1"/>
</dbReference>
<dbReference type="InParanoid" id="M5E303"/>
<dbReference type="GO" id="GO:0003677">
    <property type="term" value="F:DNA binding"/>
    <property type="evidence" value="ECO:0007669"/>
    <property type="project" value="UniProtKB-KW"/>
</dbReference>
<dbReference type="InterPro" id="IPR036388">
    <property type="entry name" value="WH-like_DNA-bd_sf"/>
</dbReference>
<dbReference type="InterPro" id="IPR000524">
    <property type="entry name" value="Tscrpt_reg_HTH_GntR"/>
</dbReference>
<comment type="caution">
    <text evidence="5">The sequence shown here is derived from an EMBL/GenBank/DDBJ whole genome shotgun (WGS) entry which is preliminary data.</text>
</comment>
<dbReference type="OrthoDB" id="368823at2"/>
<evidence type="ECO:0000256" key="3">
    <source>
        <dbReference type="ARBA" id="ARBA00023163"/>
    </source>
</evidence>
<dbReference type="PROSITE" id="PS50949">
    <property type="entry name" value="HTH_GNTR"/>
    <property type="match status" value="1"/>
</dbReference>
<keyword evidence="2" id="KW-0238">DNA-binding</keyword>
<dbReference type="InterPro" id="IPR011711">
    <property type="entry name" value="GntR_C"/>
</dbReference>
<gene>
    <name evidence="5" type="ORF">HSACCH_02416</name>
</gene>
<dbReference type="SMART" id="SM00895">
    <property type="entry name" value="FCD"/>
    <property type="match status" value="1"/>
</dbReference>
<sequence length="229" mass="27185">MDELMINEDLKKFNAKETAYKVIKSNILDLNLEPGLRIKESELEEKLKMSRTPIRDAISRLTSEGSIDVYPQSGTYISKIDLERVKESVFLRSTIETEAVKRACNNFTEKDFIFLDSNFKNQKLAVDNERLKEFSYHDNKLHEYFFLGNGFKYTWELINDFSFDYHRIRKLKLDLDLRTRDTLDEHKKLIKAIEERDIEKATKMVKNHIEYVYKDLEVLKGKFPAYFVS</sequence>